<dbReference type="InterPro" id="IPR013783">
    <property type="entry name" value="Ig-like_fold"/>
</dbReference>
<dbReference type="Proteomes" id="UP000292346">
    <property type="component" value="Unassembled WGS sequence"/>
</dbReference>
<evidence type="ECO:0000313" key="2">
    <source>
        <dbReference type="EMBL" id="TCC01997.1"/>
    </source>
</evidence>
<gene>
    <name evidence="2" type="ORF">E0H45_39420</name>
</gene>
<dbReference type="GO" id="GO:0005509">
    <property type="term" value="F:calcium ion binding"/>
    <property type="evidence" value="ECO:0007669"/>
    <property type="project" value="InterPro"/>
</dbReference>
<dbReference type="GO" id="GO:0016020">
    <property type="term" value="C:membrane"/>
    <property type="evidence" value="ECO:0007669"/>
    <property type="project" value="InterPro"/>
</dbReference>
<name>A0A4R0GVU7_9ACTN</name>
<organism evidence="2 3">
    <name type="scientific">Kribbella soli</name>
    <dbReference type="NCBI Taxonomy" id="1124743"/>
    <lineage>
        <taxon>Bacteria</taxon>
        <taxon>Bacillati</taxon>
        <taxon>Actinomycetota</taxon>
        <taxon>Actinomycetes</taxon>
        <taxon>Propionibacteriales</taxon>
        <taxon>Kribbellaceae</taxon>
        <taxon>Kribbella</taxon>
    </lineage>
</organism>
<evidence type="ECO:0000313" key="3">
    <source>
        <dbReference type="Proteomes" id="UP000292346"/>
    </source>
</evidence>
<dbReference type="Gene3D" id="2.60.40.10">
    <property type="entry name" value="Immunoglobulins"/>
    <property type="match status" value="1"/>
</dbReference>
<dbReference type="OrthoDB" id="2484068at2"/>
<reference evidence="2 3" key="1">
    <citation type="submission" date="2019-02" db="EMBL/GenBank/DDBJ databases">
        <title>Kribbella capetownensis sp. nov. and Kribbella speibonae sp. nov., isolated from soil.</title>
        <authorList>
            <person name="Curtis S.M."/>
            <person name="Norton I."/>
            <person name="Everest G.J."/>
            <person name="Meyers P.R."/>
        </authorList>
    </citation>
    <scope>NUCLEOTIDE SEQUENCE [LARGE SCALE GENOMIC DNA]</scope>
    <source>
        <strain evidence="2 3">KCTC 29219</strain>
    </source>
</reference>
<protein>
    <submittedName>
        <fullName evidence="2">Uncharacterized protein</fullName>
    </submittedName>
</protein>
<proteinExistence type="predicted"/>
<dbReference type="InterPro" id="IPR015919">
    <property type="entry name" value="Cadherin-like_sf"/>
</dbReference>
<dbReference type="Pfam" id="PF05345">
    <property type="entry name" value="He_PIG"/>
    <property type="match status" value="1"/>
</dbReference>
<dbReference type="AlphaFoldDB" id="A0A4R0GVU7"/>
<keyword evidence="3" id="KW-1185">Reference proteome</keyword>
<accession>A0A4R0GVU7</accession>
<evidence type="ECO:0000256" key="1">
    <source>
        <dbReference type="SAM" id="MobiDB-lite"/>
    </source>
</evidence>
<feature type="region of interest" description="Disordered" evidence="1">
    <location>
        <begin position="749"/>
        <end position="770"/>
    </location>
</feature>
<dbReference type="EMBL" id="SJJZ01000006">
    <property type="protein sequence ID" value="TCC01997.1"/>
    <property type="molecule type" value="Genomic_DNA"/>
</dbReference>
<comment type="caution">
    <text evidence="2">The sequence shown here is derived from an EMBL/GenBank/DDBJ whole genome shotgun (WGS) entry which is preliminary data.</text>
</comment>
<dbReference type="GO" id="GO:0005975">
    <property type="term" value="P:carbohydrate metabolic process"/>
    <property type="evidence" value="ECO:0007669"/>
    <property type="project" value="UniProtKB-ARBA"/>
</dbReference>
<sequence>MSSFWTGPAVAAPPLRIEAGFLSIGLSPSGRVTALTDVRSGKDYLAPGKSAPLVSLMVDGHLEEPTAVTPGRHAPATLQFKLPSATVDVTVERRPTYSKLVISGLQARPGADVQTAFWGPLPTVVNPRTNPNQEVGEAVGVVRDQDFAIGLRPLNDKTVGAWPIEDEQYGFAADVIENPYDLQVDTMYEWSAAAVTPWGSLLRAYSDDYSKPRLRQEVNGFGGPATFELGPLSGPDASIIGSSIALFGSAPDLAPAVLGQIEVGEDQPHPTLNGQWQKVSQASSASEFWLSTNSQNATAYADLARQAGLDWIYDASGGRGPWKSTGHYGLNDGYQNSDDALATAVAGVKQRGVQFGAHTLSDFIEPNDAYLKAPADKRLAVRPGPKLTKALAADGTELYVDGVDRLTPGPADLLRVGDEFIRYTAQEKVGDHEWKLTGITRGYWSSAAAAHSPGDEAQVVVKNSYGGAIGGLGVIDEVAERLGSLYGKAGLKGISFDGLESASQSGWGSYGVARMVNGFYRDLGPAAADGFVSEASRISSNTWSVQTRMSWGEPNITSLDQVIRNNRFYRANFLPGMMGQTSLTPTRKDAIVGALAVAASWNAGSQYYASLSLGDTAEGKELLATIRAWESARNAGAFTTAQRAALGDTTKRWQLTMTTPDREWSLQEVDTAGAPIGAPQTVTIPQPQLIGDPPPAATIGKLYEYKLTSNTPQTRKFTVTKGSLPAGLTLDADTGAITGIPSKPGASSFTVTTSNGAQPTASARYTITTS</sequence>
<dbReference type="SUPFAM" id="SSF49313">
    <property type="entry name" value="Cadherin-like"/>
    <property type="match status" value="1"/>
</dbReference>